<sequence length="372" mass="41694">MIRVSLSDTPSNSHIPKMTTTNKSLEEDDASSSSLNRLPDEIILQILTKSPDLKTLCILHLVSKRFASIILQIDTISFTAPLVNPNTTSGDITTTGSPKNLFRSFLNGVVLKPIHLLKRMVTPSTKPLPPMISSFYGDSFRSAVTFLSKFTRVKFLSIELPVSNHRGVDNNNCLFKWNVKFSNRIESFRFLSPNGLNYVNGNVDEEGNDLDMELTIDSFKRKVHIAFQCLKDVIIRHRMLLYFVKDFPNLEKLSITDSGRRGTLCLSGGRLAEVRGWMDSEGGNVKPEMNRIEVPVNVSQCYVPVLNLPVSGCVMKGVTFVVMRMNGDVRDGDECLVSRGDGFEVEDEVEAAYSEAVVEILENHKDKMKRLL</sequence>
<evidence type="ECO:0000313" key="4">
    <source>
        <dbReference type="Proteomes" id="UP000215914"/>
    </source>
</evidence>
<dbReference type="InterPro" id="IPR044809">
    <property type="entry name" value="AUF1-like"/>
</dbReference>
<proteinExistence type="predicted"/>
<dbReference type="CDD" id="cd09917">
    <property type="entry name" value="F-box_SF"/>
    <property type="match status" value="1"/>
</dbReference>
<evidence type="ECO:0000313" key="3">
    <source>
        <dbReference type="EMBL" id="KAF5816409.1"/>
    </source>
</evidence>
<dbReference type="AlphaFoldDB" id="A0A9K3NXS5"/>
<dbReference type="EMBL" id="MNCJ02000318">
    <property type="protein sequence ID" value="KAF5816409.1"/>
    <property type="molecule type" value="Genomic_DNA"/>
</dbReference>
<feature type="compositionally biased region" description="Polar residues" evidence="1">
    <location>
        <begin position="1"/>
        <end position="23"/>
    </location>
</feature>
<dbReference type="Gramene" id="mRNA:HanXRQr2_Chr03g0134011">
    <property type="protein sequence ID" value="CDS:HanXRQr2_Chr03g0134011.1"/>
    <property type="gene ID" value="HanXRQr2_Chr03g0134011"/>
</dbReference>
<gene>
    <name evidence="3" type="ORF">HanXRQr2_Chr03g0134011</name>
</gene>
<dbReference type="Pfam" id="PF12937">
    <property type="entry name" value="F-box-like"/>
    <property type="match status" value="1"/>
</dbReference>
<evidence type="ECO:0000256" key="1">
    <source>
        <dbReference type="SAM" id="MobiDB-lite"/>
    </source>
</evidence>
<reference evidence="3" key="2">
    <citation type="submission" date="2020-06" db="EMBL/GenBank/DDBJ databases">
        <title>Helianthus annuus Genome sequencing and assembly Release 2.</title>
        <authorList>
            <person name="Gouzy J."/>
            <person name="Langlade N."/>
            <person name="Munos S."/>
        </authorList>
    </citation>
    <scope>NUCLEOTIDE SEQUENCE</scope>
    <source>
        <tissue evidence="3">Leaves</tissue>
    </source>
</reference>
<feature type="region of interest" description="Disordered" evidence="1">
    <location>
        <begin position="1"/>
        <end position="33"/>
    </location>
</feature>
<comment type="caution">
    <text evidence="3">The sequence shown here is derived from an EMBL/GenBank/DDBJ whole genome shotgun (WGS) entry which is preliminary data.</text>
</comment>
<keyword evidence="4" id="KW-1185">Reference proteome</keyword>
<protein>
    <submittedName>
        <fullName evidence="3">F-box domain-containing protein</fullName>
    </submittedName>
</protein>
<name>A0A9K3NXS5_HELAN</name>
<feature type="domain" description="F-box" evidence="2">
    <location>
        <begin position="32"/>
        <end position="70"/>
    </location>
</feature>
<reference evidence="3" key="1">
    <citation type="journal article" date="2017" name="Nature">
        <title>The sunflower genome provides insights into oil metabolism, flowering and Asterid evolution.</title>
        <authorList>
            <person name="Badouin H."/>
            <person name="Gouzy J."/>
            <person name="Grassa C.J."/>
            <person name="Murat F."/>
            <person name="Staton S.E."/>
            <person name="Cottret L."/>
            <person name="Lelandais-Briere C."/>
            <person name="Owens G.L."/>
            <person name="Carrere S."/>
            <person name="Mayjonade B."/>
            <person name="Legrand L."/>
            <person name="Gill N."/>
            <person name="Kane N.C."/>
            <person name="Bowers J.E."/>
            <person name="Hubner S."/>
            <person name="Bellec A."/>
            <person name="Berard A."/>
            <person name="Berges H."/>
            <person name="Blanchet N."/>
            <person name="Boniface M.C."/>
            <person name="Brunel D."/>
            <person name="Catrice O."/>
            <person name="Chaidir N."/>
            <person name="Claudel C."/>
            <person name="Donnadieu C."/>
            <person name="Faraut T."/>
            <person name="Fievet G."/>
            <person name="Helmstetter N."/>
            <person name="King M."/>
            <person name="Knapp S.J."/>
            <person name="Lai Z."/>
            <person name="Le Paslier M.C."/>
            <person name="Lippi Y."/>
            <person name="Lorenzon L."/>
            <person name="Mandel J.R."/>
            <person name="Marage G."/>
            <person name="Marchand G."/>
            <person name="Marquand E."/>
            <person name="Bret-Mestries E."/>
            <person name="Morien E."/>
            <person name="Nambeesan S."/>
            <person name="Nguyen T."/>
            <person name="Pegot-Espagnet P."/>
            <person name="Pouilly N."/>
            <person name="Raftis F."/>
            <person name="Sallet E."/>
            <person name="Schiex T."/>
            <person name="Thomas J."/>
            <person name="Vandecasteele C."/>
            <person name="Vares D."/>
            <person name="Vear F."/>
            <person name="Vautrin S."/>
            <person name="Crespi M."/>
            <person name="Mangin B."/>
            <person name="Burke J.M."/>
            <person name="Salse J."/>
            <person name="Munos S."/>
            <person name="Vincourt P."/>
            <person name="Rieseberg L.H."/>
            <person name="Langlade N.B."/>
        </authorList>
    </citation>
    <scope>NUCLEOTIDE SEQUENCE</scope>
    <source>
        <tissue evidence="3">Leaves</tissue>
    </source>
</reference>
<dbReference type="Proteomes" id="UP000215914">
    <property type="component" value="Unassembled WGS sequence"/>
</dbReference>
<dbReference type="InterPro" id="IPR001810">
    <property type="entry name" value="F-box_dom"/>
</dbReference>
<dbReference type="PANTHER" id="PTHR31215">
    <property type="entry name" value="OS05G0510400 PROTEIN-RELATED"/>
    <property type="match status" value="1"/>
</dbReference>
<evidence type="ECO:0000259" key="2">
    <source>
        <dbReference type="PROSITE" id="PS50181"/>
    </source>
</evidence>
<dbReference type="SMART" id="SM00256">
    <property type="entry name" value="FBOX"/>
    <property type="match status" value="1"/>
</dbReference>
<dbReference type="PROSITE" id="PS50181">
    <property type="entry name" value="FBOX"/>
    <property type="match status" value="1"/>
</dbReference>
<organism evidence="3 4">
    <name type="scientific">Helianthus annuus</name>
    <name type="common">Common sunflower</name>
    <dbReference type="NCBI Taxonomy" id="4232"/>
    <lineage>
        <taxon>Eukaryota</taxon>
        <taxon>Viridiplantae</taxon>
        <taxon>Streptophyta</taxon>
        <taxon>Embryophyta</taxon>
        <taxon>Tracheophyta</taxon>
        <taxon>Spermatophyta</taxon>
        <taxon>Magnoliopsida</taxon>
        <taxon>eudicotyledons</taxon>
        <taxon>Gunneridae</taxon>
        <taxon>Pentapetalae</taxon>
        <taxon>asterids</taxon>
        <taxon>campanulids</taxon>
        <taxon>Asterales</taxon>
        <taxon>Asteraceae</taxon>
        <taxon>Asteroideae</taxon>
        <taxon>Heliantheae alliance</taxon>
        <taxon>Heliantheae</taxon>
        <taxon>Helianthus</taxon>
    </lineage>
</organism>
<accession>A0A9K3NXS5</accession>
<dbReference type="InterPro" id="IPR036047">
    <property type="entry name" value="F-box-like_dom_sf"/>
</dbReference>
<dbReference type="SUPFAM" id="SSF81383">
    <property type="entry name" value="F-box domain"/>
    <property type="match status" value="1"/>
</dbReference>